<evidence type="ECO:0000313" key="8">
    <source>
        <dbReference type="Proteomes" id="UP000249091"/>
    </source>
</evidence>
<keyword evidence="8" id="KW-1185">Reference proteome</keyword>
<keyword evidence="3 7" id="KW-0808">Transferase</keyword>
<dbReference type="PANTHER" id="PTHR24421">
    <property type="entry name" value="NITRATE/NITRITE SENSOR PROTEIN NARX-RELATED"/>
    <property type="match status" value="1"/>
</dbReference>
<dbReference type="Pfam" id="PF02518">
    <property type="entry name" value="HATPase_c"/>
    <property type="match status" value="1"/>
</dbReference>
<name>A0A2X4X0U9_9NOCA</name>
<dbReference type="Gene3D" id="3.30.565.10">
    <property type="entry name" value="Histidine kinase-like ATPase, C-terminal domain"/>
    <property type="match status" value="1"/>
</dbReference>
<proteinExistence type="predicted"/>
<dbReference type="EMBL" id="LS483468">
    <property type="protein sequence ID" value="SQI30054.1"/>
    <property type="molecule type" value="Genomic_DNA"/>
</dbReference>
<evidence type="ECO:0000256" key="4">
    <source>
        <dbReference type="ARBA" id="ARBA00022777"/>
    </source>
</evidence>
<evidence type="ECO:0000259" key="6">
    <source>
        <dbReference type="Pfam" id="PF02518"/>
    </source>
</evidence>
<evidence type="ECO:0000256" key="3">
    <source>
        <dbReference type="ARBA" id="ARBA00022679"/>
    </source>
</evidence>
<keyword evidence="4 7" id="KW-0418">Kinase</keyword>
<organism evidence="7 8">
    <name type="scientific">Rhodococcus coprophilus</name>
    <dbReference type="NCBI Taxonomy" id="38310"/>
    <lineage>
        <taxon>Bacteria</taxon>
        <taxon>Bacillati</taxon>
        <taxon>Actinomycetota</taxon>
        <taxon>Actinomycetes</taxon>
        <taxon>Mycobacteriales</taxon>
        <taxon>Nocardiaceae</taxon>
        <taxon>Rhodococcus</taxon>
    </lineage>
</organism>
<dbReference type="STRING" id="1219011.GCA_001895045_02025"/>
<dbReference type="SUPFAM" id="SSF55874">
    <property type="entry name" value="ATPase domain of HSP90 chaperone/DNA topoisomerase II/histidine kinase"/>
    <property type="match status" value="1"/>
</dbReference>
<evidence type="ECO:0000256" key="5">
    <source>
        <dbReference type="ARBA" id="ARBA00023012"/>
    </source>
</evidence>
<dbReference type="EC" id="2.7.13.3" evidence="2"/>
<dbReference type="GO" id="GO:0004673">
    <property type="term" value="F:protein histidine kinase activity"/>
    <property type="evidence" value="ECO:0007669"/>
    <property type="project" value="UniProtKB-EC"/>
</dbReference>
<evidence type="ECO:0000256" key="2">
    <source>
        <dbReference type="ARBA" id="ARBA00012438"/>
    </source>
</evidence>
<dbReference type="PANTHER" id="PTHR24421:SF10">
    <property type="entry name" value="NITRATE_NITRITE SENSOR PROTEIN NARQ"/>
    <property type="match status" value="1"/>
</dbReference>
<dbReference type="InterPro" id="IPR003594">
    <property type="entry name" value="HATPase_dom"/>
</dbReference>
<dbReference type="AlphaFoldDB" id="A0A2X4X0U9"/>
<comment type="catalytic activity">
    <reaction evidence="1">
        <text>ATP + protein L-histidine = ADP + protein N-phospho-L-histidine.</text>
        <dbReference type="EC" id="2.7.13.3"/>
    </reaction>
</comment>
<dbReference type="Proteomes" id="UP000249091">
    <property type="component" value="Chromosome 1"/>
</dbReference>
<dbReference type="InterPro" id="IPR036890">
    <property type="entry name" value="HATPase_C_sf"/>
</dbReference>
<protein>
    <recommendedName>
        <fullName evidence="2">histidine kinase</fullName>
        <ecNumber evidence="2">2.7.13.3</ecNumber>
    </recommendedName>
</protein>
<gene>
    <name evidence="7" type="primary">vraS</name>
    <name evidence="7" type="ORF">NCTC10994_01371</name>
</gene>
<dbReference type="InterPro" id="IPR050482">
    <property type="entry name" value="Sensor_HK_TwoCompSys"/>
</dbReference>
<keyword evidence="5" id="KW-0902">Two-component regulatory system</keyword>
<evidence type="ECO:0000256" key="1">
    <source>
        <dbReference type="ARBA" id="ARBA00000085"/>
    </source>
</evidence>
<reference evidence="7 8" key="1">
    <citation type="submission" date="2018-06" db="EMBL/GenBank/DDBJ databases">
        <authorList>
            <consortium name="Pathogen Informatics"/>
            <person name="Doyle S."/>
        </authorList>
    </citation>
    <scope>NUCLEOTIDE SEQUENCE [LARGE SCALE GENOMIC DNA]</scope>
    <source>
        <strain evidence="7 8">NCTC10994</strain>
    </source>
</reference>
<sequence length="94" mass="9725">MVDATAYRVVQEALSNVLRHSDATKAVVVLDRRNGVLRVCVSDNVRGSRAGPSTGWGLTGMRERVTLLGGTVETGTPDGGGFVVDARIPAGGSS</sequence>
<dbReference type="KEGG" id="rcr:NCTC10994_01371"/>
<feature type="domain" description="Histidine kinase/HSP90-like ATPase" evidence="6">
    <location>
        <begin position="5"/>
        <end position="90"/>
    </location>
</feature>
<dbReference type="CDD" id="cd16917">
    <property type="entry name" value="HATPase_UhpB-NarQ-NarX-like"/>
    <property type="match status" value="1"/>
</dbReference>
<evidence type="ECO:0000313" key="7">
    <source>
        <dbReference type="EMBL" id="SQI30054.1"/>
    </source>
</evidence>
<dbReference type="GO" id="GO:0000160">
    <property type="term" value="P:phosphorelay signal transduction system"/>
    <property type="evidence" value="ECO:0007669"/>
    <property type="project" value="UniProtKB-KW"/>
</dbReference>
<accession>A0A2X4X0U9</accession>